<dbReference type="InterPro" id="IPR001005">
    <property type="entry name" value="SANT/Myb"/>
</dbReference>
<dbReference type="SUPFAM" id="SSF46689">
    <property type="entry name" value="Homeodomain-like"/>
    <property type="match status" value="1"/>
</dbReference>
<proteinExistence type="predicted"/>
<gene>
    <name evidence="3" type="ORF">N7460_000220</name>
</gene>
<accession>A0AAD6IMS0</accession>
<dbReference type="PROSITE" id="PS50090">
    <property type="entry name" value="MYB_LIKE"/>
    <property type="match status" value="1"/>
</dbReference>
<dbReference type="CDD" id="cd00167">
    <property type="entry name" value="SANT"/>
    <property type="match status" value="1"/>
</dbReference>
<evidence type="ECO:0000313" key="3">
    <source>
        <dbReference type="EMBL" id="KAJ6056946.1"/>
    </source>
</evidence>
<dbReference type="Proteomes" id="UP001219568">
    <property type="component" value="Unassembled WGS sequence"/>
</dbReference>
<reference evidence="3" key="1">
    <citation type="journal article" date="2023" name="IMA Fungus">
        <title>Comparative genomic study of the Penicillium genus elucidates a diverse pangenome and 15 lateral gene transfer events.</title>
        <authorList>
            <person name="Petersen C."/>
            <person name="Sorensen T."/>
            <person name="Nielsen M.R."/>
            <person name="Sondergaard T.E."/>
            <person name="Sorensen J.L."/>
            <person name="Fitzpatrick D.A."/>
            <person name="Frisvad J.C."/>
            <person name="Nielsen K.L."/>
        </authorList>
    </citation>
    <scope>NUCLEOTIDE SEQUENCE</scope>
    <source>
        <strain evidence="3">IBT 15450</strain>
    </source>
</reference>
<dbReference type="SMART" id="SM00717">
    <property type="entry name" value="SANT"/>
    <property type="match status" value="1"/>
</dbReference>
<keyword evidence="4" id="KW-1185">Reference proteome</keyword>
<feature type="region of interest" description="Disordered" evidence="1">
    <location>
        <begin position="84"/>
        <end position="138"/>
    </location>
</feature>
<organism evidence="3 4">
    <name type="scientific">Penicillium canescens</name>
    <dbReference type="NCBI Taxonomy" id="5083"/>
    <lineage>
        <taxon>Eukaryota</taxon>
        <taxon>Fungi</taxon>
        <taxon>Dikarya</taxon>
        <taxon>Ascomycota</taxon>
        <taxon>Pezizomycotina</taxon>
        <taxon>Eurotiomycetes</taxon>
        <taxon>Eurotiomycetidae</taxon>
        <taxon>Eurotiales</taxon>
        <taxon>Aspergillaceae</taxon>
        <taxon>Penicillium</taxon>
    </lineage>
</organism>
<evidence type="ECO:0000259" key="2">
    <source>
        <dbReference type="PROSITE" id="PS50090"/>
    </source>
</evidence>
<feature type="compositionally biased region" description="Basic and acidic residues" evidence="1">
    <location>
        <begin position="303"/>
        <end position="317"/>
    </location>
</feature>
<protein>
    <recommendedName>
        <fullName evidence="2">Myb-like domain-containing protein</fullName>
    </recommendedName>
</protein>
<feature type="region of interest" description="Disordered" evidence="1">
    <location>
        <begin position="261"/>
        <end position="346"/>
    </location>
</feature>
<evidence type="ECO:0000256" key="1">
    <source>
        <dbReference type="SAM" id="MobiDB-lite"/>
    </source>
</evidence>
<dbReference type="InterPro" id="IPR009057">
    <property type="entry name" value="Homeodomain-like_sf"/>
</dbReference>
<name>A0AAD6IMS0_PENCN</name>
<feature type="compositionally biased region" description="Basic and acidic residues" evidence="1">
    <location>
        <begin position="261"/>
        <end position="278"/>
    </location>
</feature>
<feature type="region of interest" description="Disordered" evidence="1">
    <location>
        <begin position="1"/>
        <end position="35"/>
    </location>
</feature>
<reference evidence="3" key="2">
    <citation type="submission" date="2023-01" db="EMBL/GenBank/DDBJ databases">
        <authorList>
            <person name="Petersen C."/>
        </authorList>
    </citation>
    <scope>NUCLEOTIDE SEQUENCE</scope>
    <source>
        <strain evidence="3">IBT 15450</strain>
    </source>
</reference>
<dbReference type="Pfam" id="PF13921">
    <property type="entry name" value="Myb_DNA-bind_6"/>
    <property type="match status" value="1"/>
</dbReference>
<dbReference type="EMBL" id="JAQJZL010000001">
    <property type="protein sequence ID" value="KAJ6056946.1"/>
    <property type="molecule type" value="Genomic_DNA"/>
</dbReference>
<feature type="domain" description="Myb-like" evidence="2">
    <location>
        <begin position="215"/>
        <end position="265"/>
    </location>
</feature>
<evidence type="ECO:0000313" key="4">
    <source>
        <dbReference type="Proteomes" id="UP001219568"/>
    </source>
</evidence>
<dbReference type="Gene3D" id="1.10.10.60">
    <property type="entry name" value="Homeodomain-like"/>
    <property type="match status" value="1"/>
</dbReference>
<comment type="caution">
    <text evidence="3">The sequence shown here is derived from an EMBL/GenBank/DDBJ whole genome shotgun (WGS) entry which is preliminary data.</text>
</comment>
<sequence>MGFVSEPNELPRANSPDLYHNDELSTAGNYPDYPEEVALYPSSRVSDTPSVAGLEGPGTTRVFDVFEDDRIRQSDGEYYRNCAPKERKRALENSNTSPPKRRRYRTSTVTNANKPRGKRASPLGAGDPPLENTEGYSDSNLAGLRNAIGYLKRAYSLVTAEAKFSDDIAGADILKENLSVLQLATKTLQHAYGIIATSTTAMENVAREATTVQQRSTFTRSKWTVEDDHRLLRLRDSQNLSWSRIRDLFPERTMNAIRTRYSRESSKHSEPLSSKENHSVCTGRQVKGTSSIRRSPRLSRPRRVSDRTSNAERERRYPSRAAKHSSGSNALNLDSIDPRLRNINNV</sequence>
<dbReference type="AlphaFoldDB" id="A0AAD6IMS0"/>